<dbReference type="InterPro" id="IPR027417">
    <property type="entry name" value="P-loop_NTPase"/>
</dbReference>
<evidence type="ECO:0000256" key="3">
    <source>
        <dbReference type="ARBA" id="ARBA00022741"/>
    </source>
</evidence>
<dbReference type="Pfam" id="PF07685">
    <property type="entry name" value="GATase_3"/>
    <property type="match status" value="1"/>
</dbReference>
<dbReference type="CDD" id="cd03130">
    <property type="entry name" value="GATase1_CobB"/>
    <property type="match status" value="1"/>
</dbReference>
<evidence type="ECO:0000259" key="7">
    <source>
        <dbReference type="Pfam" id="PF01656"/>
    </source>
</evidence>
<name>A0A174Z449_9FIRM</name>
<sequence>MRKMKENACNNKNQKKNPGFLLSAVSSNSGKTAAACGLMSAFKQEGKRVCACKCGPDYIDPMFHREVLGVDSKNLDLFFSEEDILKEGYLKHTKDADITITEGVMGFYDGMSLDSVKGSSYDVAQTLGLPVILVINARGAAMTLAAVVKGIAEFRPDSNIRGILLNRVSAMLYPRLKEMLENELARIGHDEIKIVGYMPENEVFHLESRHLGLVTPQEMENLLEKVRQAGEILAKTVDLELLEQIAGEAAVWKAEVSEESEKIGSLKSLNYPVRIAVARDEAFCFYYKDNLELLESLGCEVIEFSPLHDKKLPENVKGILLGGGYPELYGKELAENQGMLESIRRALDDKIPCLAECGGFMYLHEEMEDADGNVWKLVGRIHGKTFPTGKLVRFGYVNLQRNLDEDQISELKERMSIADSWILPGENIRAHEFHYWDSTDSGSDCLAVKPDGKRKWECIHMEENLVAGYPHLYYPSCKEFAERFVEKCRSGYRE</sequence>
<evidence type="ECO:0000313" key="10">
    <source>
        <dbReference type="Proteomes" id="UP000078383"/>
    </source>
</evidence>
<dbReference type="NCBIfam" id="NF002204">
    <property type="entry name" value="PRK01077.1"/>
    <property type="match status" value="1"/>
</dbReference>
<dbReference type="PANTHER" id="PTHR43873">
    <property type="entry name" value="COBYRINATE A,C-DIAMIDE SYNTHASE"/>
    <property type="match status" value="1"/>
</dbReference>
<dbReference type="PROSITE" id="PS51274">
    <property type="entry name" value="GATASE_COBBQ"/>
    <property type="match status" value="1"/>
</dbReference>
<keyword evidence="3" id="KW-0547">Nucleotide-binding</keyword>
<dbReference type="Proteomes" id="UP000078383">
    <property type="component" value="Unassembled WGS sequence"/>
</dbReference>
<dbReference type="GO" id="GO:0042242">
    <property type="term" value="F:cobyrinic acid a,c-diamide synthase activity"/>
    <property type="evidence" value="ECO:0007669"/>
    <property type="project" value="InterPro"/>
</dbReference>
<dbReference type="RefSeq" id="WP_330379385.1">
    <property type="nucleotide sequence ID" value="NZ_CZBX01000002.1"/>
</dbReference>
<dbReference type="SUPFAM" id="SSF52540">
    <property type="entry name" value="P-loop containing nucleoside triphosphate hydrolases"/>
    <property type="match status" value="1"/>
</dbReference>
<keyword evidence="5" id="KW-0460">Magnesium</keyword>
<comment type="cofactor">
    <cofactor evidence="1">
        <name>Mg(2+)</name>
        <dbReference type="ChEBI" id="CHEBI:18420"/>
    </cofactor>
</comment>
<feature type="domain" description="CobB/CobQ-like glutamine amidotransferase" evidence="8">
    <location>
        <begin position="274"/>
        <end position="473"/>
    </location>
</feature>
<dbReference type="Gene3D" id="3.40.50.300">
    <property type="entry name" value="P-loop containing nucleotide triphosphate hydrolases"/>
    <property type="match status" value="1"/>
</dbReference>
<dbReference type="PANTHER" id="PTHR43873:SF1">
    <property type="entry name" value="COBYRINATE A,C-DIAMIDE SYNTHASE"/>
    <property type="match status" value="1"/>
</dbReference>
<dbReference type="GO" id="GO:0005524">
    <property type="term" value="F:ATP binding"/>
    <property type="evidence" value="ECO:0007669"/>
    <property type="project" value="UniProtKB-KW"/>
</dbReference>
<dbReference type="InterPro" id="IPR011698">
    <property type="entry name" value="GATase_3"/>
</dbReference>
<dbReference type="InterPro" id="IPR002586">
    <property type="entry name" value="CobQ/CobB/MinD/ParA_Nub-bd_dom"/>
</dbReference>
<dbReference type="AlphaFoldDB" id="A0A174Z449"/>
<protein>
    <submittedName>
        <fullName evidence="9">Cobyrinic acid A,C-diamide synthase</fullName>
    </submittedName>
</protein>
<dbReference type="InterPro" id="IPR029062">
    <property type="entry name" value="Class_I_gatase-like"/>
</dbReference>
<evidence type="ECO:0000256" key="6">
    <source>
        <dbReference type="ARBA" id="ARBA00022962"/>
    </source>
</evidence>
<keyword evidence="2" id="KW-0436">Ligase</keyword>
<keyword evidence="4" id="KW-0067">ATP-binding</keyword>
<keyword evidence="6" id="KW-0315">Glutamine amidotransferase</keyword>
<evidence type="ECO:0000313" key="9">
    <source>
        <dbReference type="EMBL" id="CUQ82175.1"/>
    </source>
</evidence>
<dbReference type="Gene3D" id="3.40.50.880">
    <property type="match status" value="1"/>
</dbReference>
<dbReference type="InterPro" id="IPR004484">
    <property type="entry name" value="CbiA/CobB_synth"/>
</dbReference>
<dbReference type="SUPFAM" id="SSF52317">
    <property type="entry name" value="Class I glutamine amidotransferase-like"/>
    <property type="match status" value="1"/>
</dbReference>
<accession>A0A174Z449</accession>
<evidence type="ECO:0000259" key="8">
    <source>
        <dbReference type="Pfam" id="PF07685"/>
    </source>
</evidence>
<evidence type="ECO:0000256" key="2">
    <source>
        <dbReference type="ARBA" id="ARBA00022598"/>
    </source>
</evidence>
<evidence type="ECO:0000256" key="5">
    <source>
        <dbReference type="ARBA" id="ARBA00022842"/>
    </source>
</evidence>
<organism evidence="9 10">
    <name type="scientific">[Ruminococcus] torques</name>
    <dbReference type="NCBI Taxonomy" id="33039"/>
    <lineage>
        <taxon>Bacteria</taxon>
        <taxon>Bacillati</taxon>
        <taxon>Bacillota</taxon>
        <taxon>Clostridia</taxon>
        <taxon>Lachnospirales</taxon>
        <taxon>Lachnospiraceae</taxon>
        <taxon>Mediterraneibacter</taxon>
    </lineage>
</organism>
<dbReference type="Pfam" id="PF01656">
    <property type="entry name" value="CbiA"/>
    <property type="match status" value="1"/>
</dbReference>
<evidence type="ECO:0000256" key="4">
    <source>
        <dbReference type="ARBA" id="ARBA00022840"/>
    </source>
</evidence>
<evidence type="ECO:0000256" key="1">
    <source>
        <dbReference type="ARBA" id="ARBA00001946"/>
    </source>
</evidence>
<proteinExistence type="predicted"/>
<feature type="domain" description="CobQ/CobB/MinD/ParA nucleotide binding" evidence="7">
    <location>
        <begin position="26"/>
        <end position="211"/>
    </location>
</feature>
<reference evidence="9 10" key="1">
    <citation type="submission" date="2015-09" db="EMBL/GenBank/DDBJ databases">
        <authorList>
            <consortium name="Pathogen Informatics"/>
        </authorList>
    </citation>
    <scope>NUCLEOTIDE SEQUENCE [LARGE SCALE GENOMIC DNA]</scope>
    <source>
        <strain evidence="9 10">2789STDY5834889</strain>
    </source>
</reference>
<gene>
    <name evidence="9" type="primary">cobB_1</name>
    <name evidence="9" type="ORF">ERS852502_00431</name>
</gene>
<dbReference type="NCBIfam" id="TIGR00379">
    <property type="entry name" value="cobB"/>
    <property type="match status" value="1"/>
</dbReference>
<dbReference type="EMBL" id="CZBX01000002">
    <property type="protein sequence ID" value="CUQ82175.1"/>
    <property type="molecule type" value="Genomic_DNA"/>
</dbReference>